<protein>
    <submittedName>
        <fullName evidence="1">Uncharacterized protein</fullName>
    </submittedName>
</protein>
<dbReference type="Proteomes" id="UP000663838">
    <property type="component" value="Unassembled WGS sequence"/>
</dbReference>
<evidence type="ECO:0000313" key="10">
    <source>
        <dbReference type="EMBL" id="CAF4603931.1"/>
    </source>
</evidence>
<dbReference type="EMBL" id="CAJOBR010001386">
    <property type="protein sequence ID" value="CAF4603931.1"/>
    <property type="molecule type" value="Genomic_DNA"/>
</dbReference>
<dbReference type="Proteomes" id="UP000663862">
    <property type="component" value="Unassembled WGS sequence"/>
</dbReference>
<dbReference type="EMBL" id="CAJOBQ010000488">
    <property type="protein sequence ID" value="CAF4366300.1"/>
    <property type="molecule type" value="Genomic_DNA"/>
</dbReference>
<evidence type="ECO:0000313" key="9">
    <source>
        <dbReference type="EMBL" id="CAF4471046.1"/>
    </source>
</evidence>
<evidence type="ECO:0000313" key="8">
    <source>
        <dbReference type="EMBL" id="CAF4366300.1"/>
    </source>
</evidence>
<gene>
    <name evidence="5" type="ORF">FME351_LOCUS19955</name>
    <name evidence="3" type="ORF">GRG538_LOCUS15125</name>
    <name evidence="7" type="ORF">HFQ381_LOCUS11673</name>
    <name evidence="4" type="ORF">KIK155_LOCUS18624</name>
    <name evidence="1" type="ORF">LUA448_LOCUS1596</name>
    <name evidence="10" type="ORF">QYT958_LOCUS11744</name>
    <name evidence="2" type="ORF">TIS948_LOCUS32566</name>
    <name evidence="9" type="ORF">TOA249_LOCUS935</name>
    <name evidence="8" type="ORF">TSG867_LOCUS10565</name>
    <name evidence="6" type="ORF">UJA718_LOCUS2118</name>
</gene>
<dbReference type="EMBL" id="CAJNYD010000039">
    <property type="protein sequence ID" value="CAF3191257.1"/>
    <property type="molecule type" value="Genomic_DNA"/>
</dbReference>
<dbReference type="Proteomes" id="UP000663851">
    <property type="component" value="Unassembled WGS sequence"/>
</dbReference>
<evidence type="ECO:0000313" key="1">
    <source>
        <dbReference type="EMBL" id="CAF3191257.1"/>
    </source>
</evidence>
<dbReference type="Proteomes" id="UP000663872">
    <property type="component" value="Unassembled WGS sequence"/>
</dbReference>
<dbReference type="Proteomes" id="UP000663833">
    <property type="component" value="Unassembled WGS sequence"/>
</dbReference>
<dbReference type="EMBL" id="CAJNYV010003263">
    <property type="protein sequence ID" value="CAF3554639.1"/>
    <property type="molecule type" value="Genomic_DNA"/>
</dbReference>
<evidence type="ECO:0000313" key="11">
    <source>
        <dbReference type="Proteomes" id="UP000663833"/>
    </source>
</evidence>
<accession>A0A817Q412</accession>
<organism evidence="1 11">
    <name type="scientific">Rotaria socialis</name>
    <dbReference type="NCBI Taxonomy" id="392032"/>
    <lineage>
        <taxon>Eukaryota</taxon>
        <taxon>Metazoa</taxon>
        <taxon>Spiralia</taxon>
        <taxon>Gnathifera</taxon>
        <taxon>Rotifera</taxon>
        <taxon>Eurotatoria</taxon>
        <taxon>Bdelloidea</taxon>
        <taxon>Philodinida</taxon>
        <taxon>Philodinidae</taxon>
        <taxon>Rotaria</taxon>
    </lineage>
</organism>
<dbReference type="Proteomes" id="UP000663848">
    <property type="component" value="Unassembled WGS sequence"/>
</dbReference>
<dbReference type="AlphaFoldDB" id="A0A817Q412"/>
<dbReference type="EMBL" id="CAJNXB010005965">
    <property type="protein sequence ID" value="CAF3459921.1"/>
    <property type="molecule type" value="Genomic_DNA"/>
</dbReference>
<evidence type="ECO:0000313" key="12">
    <source>
        <dbReference type="Proteomes" id="UP000663873"/>
    </source>
</evidence>
<dbReference type="Proteomes" id="UP000663873">
    <property type="component" value="Unassembled WGS sequence"/>
</dbReference>
<evidence type="ECO:0000313" key="5">
    <source>
        <dbReference type="EMBL" id="CAF3560930.1"/>
    </source>
</evidence>
<dbReference type="EMBL" id="CAJNYT010002330">
    <property type="protein sequence ID" value="CAF3463633.1"/>
    <property type="molecule type" value="Genomic_DNA"/>
</dbReference>
<dbReference type="Proteomes" id="UP000663865">
    <property type="component" value="Unassembled WGS sequence"/>
</dbReference>
<dbReference type="Proteomes" id="UP000663869">
    <property type="component" value="Unassembled WGS sequence"/>
</dbReference>
<dbReference type="EMBL" id="CAJOBO010000680">
    <property type="protein sequence ID" value="CAF4271118.1"/>
    <property type="molecule type" value="Genomic_DNA"/>
</dbReference>
<sequence length="274" mass="32049">MNKWGKRSHRCRLMIIKNGNSSYIQRHHGQPYLAYVITSTHRRFNSTYKQLTNALPRFFNIIRRQSVSHNDSRIMGHAQVNVLSLILTHISVWDEIGSKSENELGENDWVFVFEDDIGVVTAPLVKFIYKRIHARRRYAIPTNIVAKTIEEGLKLAKNDGILYLGTCGPVFMDNDTNIQNSRNRLIQFRRGVYFCTHAIAYTKWRARRFWSDLATYRLFHREVGSDTIAREWQRLSKTYPFSAATNIHWPPETGHYGLFFQDRGNLPSIIQGWT</sequence>
<comment type="caution">
    <text evidence="1">The sequence shown here is derived from an EMBL/GenBank/DDBJ whole genome shotgun (WGS) entry which is preliminary data.</text>
</comment>
<name>A0A817Q412_9BILA</name>
<dbReference type="EMBL" id="CAJOBP010000137">
    <property type="protein sequence ID" value="CAF4129274.1"/>
    <property type="molecule type" value="Genomic_DNA"/>
</dbReference>
<dbReference type="Proteomes" id="UP000663825">
    <property type="component" value="Unassembled WGS sequence"/>
</dbReference>
<evidence type="ECO:0000313" key="4">
    <source>
        <dbReference type="EMBL" id="CAF3554639.1"/>
    </source>
</evidence>
<evidence type="ECO:0000313" key="6">
    <source>
        <dbReference type="EMBL" id="CAF4129274.1"/>
    </source>
</evidence>
<keyword evidence="12" id="KW-1185">Reference proteome</keyword>
<dbReference type="EMBL" id="CAJOBS010000023">
    <property type="protein sequence ID" value="CAF4471046.1"/>
    <property type="molecule type" value="Genomic_DNA"/>
</dbReference>
<reference evidence="1" key="1">
    <citation type="submission" date="2021-02" db="EMBL/GenBank/DDBJ databases">
        <authorList>
            <person name="Nowell W R."/>
        </authorList>
    </citation>
    <scope>NUCLEOTIDE SEQUENCE</scope>
</reference>
<proteinExistence type="predicted"/>
<evidence type="ECO:0000313" key="2">
    <source>
        <dbReference type="EMBL" id="CAF3459921.1"/>
    </source>
</evidence>
<evidence type="ECO:0000313" key="3">
    <source>
        <dbReference type="EMBL" id="CAF3463633.1"/>
    </source>
</evidence>
<dbReference type="OrthoDB" id="9988031at2759"/>
<evidence type="ECO:0000313" key="7">
    <source>
        <dbReference type="EMBL" id="CAF4271118.1"/>
    </source>
</evidence>
<dbReference type="EMBL" id="CAJNYU010002520">
    <property type="protein sequence ID" value="CAF3560930.1"/>
    <property type="molecule type" value="Genomic_DNA"/>
</dbReference>